<reference evidence="4" key="1">
    <citation type="journal article" date="2021" name="PeerJ">
        <title>Extensive microbial diversity within the chicken gut microbiome revealed by metagenomics and culture.</title>
        <authorList>
            <person name="Gilroy R."/>
            <person name="Ravi A."/>
            <person name="Getino M."/>
            <person name="Pursley I."/>
            <person name="Horton D.L."/>
            <person name="Alikhan N.F."/>
            <person name="Baker D."/>
            <person name="Gharbi K."/>
            <person name="Hall N."/>
            <person name="Watson M."/>
            <person name="Adriaenssens E.M."/>
            <person name="Foster-Nyarko E."/>
            <person name="Jarju S."/>
            <person name="Secka A."/>
            <person name="Antonio M."/>
            <person name="Oren A."/>
            <person name="Chaudhuri R.R."/>
            <person name="La Ragione R."/>
            <person name="Hildebrand F."/>
            <person name="Pallen M.J."/>
        </authorList>
    </citation>
    <scope>NUCLEOTIDE SEQUENCE</scope>
    <source>
        <strain evidence="4">CHK171-7178</strain>
    </source>
</reference>
<dbReference type="GO" id="GO:0008206">
    <property type="term" value="P:bile acid metabolic process"/>
    <property type="evidence" value="ECO:0007669"/>
    <property type="project" value="UniProtKB-ARBA"/>
</dbReference>
<dbReference type="InterPro" id="IPR002347">
    <property type="entry name" value="SDR_fam"/>
</dbReference>
<dbReference type="EC" id="1.1.1.127" evidence="4"/>
<keyword evidence="2 4" id="KW-0560">Oxidoreductase</keyword>
<dbReference type="SUPFAM" id="SSF51735">
    <property type="entry name" value="NAD(P)-binding Rossmann-fold domains"/>
    <property type="match status" value="1"/>
</dbReference>
<dbReference type="FunFam" id="3.40.50.720:FF:000084">
    <property type="entry name" value="Short-chain dehydrogenase reductase"/>
    <property type="match status" value="1"/>
</dbReference>
<sequence>MSFTLDFFALQGKTALVTGARTGIGQAIAIGLASAGAHVLLLGHRDNLGETKEQIETINGSCETLIVDLSEVDSIKEKLAPVLEKHKIDILINNAGTIYREPAADYDINEWNRVMNVNINSVFILSQLIGKQMIENGAGKIVNIASLLSFQGGLFVPAYTASKHAVAGLTKSLANEWASKGVQVNAIAPGYIETNNTEAIRKDEARSKSILDRIPANRWGEAEDMVGAAVFLSSKASDYVNGHVLVVDGGWMGR</sequence>
<comment type="caution">
    <text evidence="4">The sequence shown here is derived from an EMBL/GenBank/DDBJ whole genome shotgun (WGS) entry which is preliminary data.</text>
</comment>
<reference evidence="4" key="2">
    <citation type="submission" date="2021-09" db="EMBL/GenBank/DDBJ databases">
        <authorList>
            <person name="Gilroy R."/>
        </authorList>
    </citation>
    <scope>NUCLEOTIDE SEQUENCE</scope>
    <source>
        <strain evidence="4">CHK171-7178</strain>
    </source>
</reference>
<comment type="similarity">
    <text evidence="1 3">Belongs to the short-chain dehydrogenases/reductases (SDR) family.</text>
</comment>
<proteinExistence type="inferred from homology"/>
<dbReference type="EMBL" id="DYWT01000060">
    <property type="protein sequence ID" value="HJF30855.1"/>
    <property type="molecule type" value="Genomic_DNA"/>
</dbReference>
<dbReference type="NCBIfam" id="NF005390">
    <property type="entry name" value="PRK06935.1"/>
    <property type="match status" value="1"/>
</dbReference>
<dbReference type="PRINTS" id="PR00080">
    <property type="entry name" value="SDRFAMILY"/>
</dbReference>
<dbReference type="GO" id="GO:0008678">
    <property type="term" value="F:2-deoxy-D-gluconate 3-dehydrogenase activity"/>
    <property type="evidence" value="ECO:0007669"/>
    <property type="project" value="InterPro"/>
</dbReference>
<dbReference type="NCBIfam" id="TIGR01832">
    <property type="entry name" value="kduD"/>
    <property type="match status" value="1"/>
</dbReference>
<evidence type="ECO:0000256" key="2">
    <source>
        <dbReference type="ARBA" id="ARBA00023002"/>
    </source>
</evidence>
<accession>A0A921FWF1</accession>
<evidence type="ECO:0000313" key="4">
    <source>
        <dbReference type="EMBL" id="HJF30855.1"/>
    </source>
</evidence>
<evidence type="ECO:0000313" key="5">
    <source>
        <dbReference type="Proteomes" id="UP000698173"/>
    </source>
</evidence>
<dbReference type="InterPro" id="IPR011286">
    <property type="entry name" value="2-deoxy-D-gluc_3_DH"/>
</dbReference>
<dbReference type="AlphaFoldDB" id="A0A921FWF1"/>
<dbReference type="Pfam" id="PF00106">
    <property type="entry name" value="adh_short"/>
    <property type="match status" value="1"/>
</dbReference>
<dbReference type="PANTHER" id="PTHR42760:SF5">
    <property type="entry name" value="2-DEHYDRO-3-DEOXY-D-GLUCONATE 5-DEHYDROGENASE"/>
    <property type="match status" value="1"/>
</dbReference>
<dbReference type="Gene3D" id="3.40.50.720">
    <property type="entry name" value="NAD(P)-binding Rossmann-like Domain"/>
    <property type="match status" value="1"/>
</dbReference>
<dbReference type="InterPro" id="IPR036291">
    <property type="entry name" value="NAD(P)-bd_dom_sf"/>
</dbReference>
<dbReference type="PROSITE" id="PS00061">
    <property type="entry name" value="ADH_SHORT"/>
    <property type="match status" value="1"/>
</dbReference>
<dbReference type="InterPro" id="IPR020904">
    <property type="entry name" value="Sc_DH/Rdtase_CS"/>
</dbReference>
<gene>
    <name evidence="4" type="primary">kduD</name>
    <name evidence="4" type="ORF">K8V56_03630</name>
</gene>
<dbReference type="GO" id="GO:0051287">
    <property type="term" value="F:NAD binding"/>
    <property type="evidence" value="ECO:0007669"/>
    <property type="project" value="InterPro"/>
</dbReference>
<evidence type="ECO:0000256" key="1">
    <source>
        <dbReference type="ARBA" id="ARBA00006484"/>
    </source>
</evidence>
<name>A0A921FWF1_SPOPS</name>
<evidence type="ECO:0000256" key="3">
    <source>
        <dbReference type="RuleBase" id="RU000363"/>
    </source>
</evidence>
<organism evidence="4 5">
    <name type="scientific">Sporosarcina psychrophila</name>
    <name type="common">Bacillus psychrophilus</name>
    <dbReference type="NCBI Taxonomy" id="1476"/>
    <lineage>
        <taxon>Bacteria</taxon>
        <taxon>Bacillati</taxon>
        <taxon>Bacillota</taxon>
        <taxon>Bacilli</taxon>
        <taxon>Bacillales</taxon>
        <taxon>Caryophanaceae</taxon>
        <taxon>Sporosarcina</taxon>
    </lineage>
</organism>
<dbReference type="GO" id="GO:0047001">
    <property type="term" value="F:2-dehydro-3-deoxy-D-gluconate 5-dehydrogenase activity"/>
    <property type="evidence" value="ECO:0007669"/>
    <property type="project" value="UniProtKB-EC"/>
</dbReference>
<dbReference type="PANTHER" id="PTHR42760">
    <property type="entry name" value="SHORT-CHAIN DEHYDROGENASES/REDUCTASES FAMILY MEMBER"/>
    <property type="match status" value="1"/>
</dbReference>
<dbReference type="PRINTS" id="PR00081">
    <property type="entry name" value="GDHRDH"/>
</dbReference>
<dbReference type="Proteomes" id="UP000698173">
    <property type="component" value="Unassembled WGS sequence"/>
</dbReference>
<protein>
    <submittedName>
        <fullName evidence="4">2-dehydro-3-deoxy-D-gluconate 5-dehydrogenase KduD</fullName>
        <ecNumber evidence="4">1.1.1.127</ecNumber>
    </submittedName>
</protein>